<feature type="domain" description="PDZ" evidence="6">
    <location>
        <begin position="99"/>
        <end position="163"/>
    </location>
</feature>
<dbReference type="OrthoDB" id="9812068at2"/>
<reference evidence="8" key="1">
    <citation type="submission" date="2017-04" db="EMBL/GenBank/DDBJ databases">
        <authorList>
            <person name="Varghese N."/>
            <person name="Submissions S."/>
        </authorList>
    </citation>
    <scope>NUCLEOTIDE SEQUENCE [LARGE SCALE GENOMIC DNA]</scope>
    <source>
        <strain evidence="8">DSM 9293</strain>
    </source>
</reference>
<evidence type="ECO:0000313" key="8">
    <source>
        <dbReference type="Proteomes" id="UP000192660"/>
    </source>
</evidence>
<dbReference type="GO" id="GO:0006508">
    <property type="term" value="P:proteolysis"/>
    <property type="evidence" value="ECO:0007669"/>
    <property type="project" value="UniProtKB-KW"/>
</dbReference>
<proteinExistence type="inferred from homology"/>
<dbReference type="CDD" id="cd06782">
    <property type="entry name" value="cpPDZ_CPP-like"/>
    <property type="match status" value="1"/>
</dbReference>
<keyword evidence="3 5" id="KW-0378">Hydrolase</keyword>
<dbReference type="GO" id="GO:0004175">
    <property type="term" value="F:endopeptidase activity"/>
    <property type="evidence" value="ECO:0007669"/>
    <property type="project" value="TreeGrafter"/>
</dbReference>
<dbReference type="InterPro" id="IPR005151">
    <property type="entry name" value="Tail-specific_protease"/>
</dbReference>
<keyword evidence="2 5" id="KW-0645">Protease</keyword>
<dbReference type="STRING" id="28034.BFX07_03395"/>
<protein>
    <submittedName>
        <fullName evidence="7">C-terminal processing peptidase-3. Serine peptidase. MEROPS family S41A</fullName>
    </submittedName>
</protein>
<dbReference type="Gene3D" id="2.30.42.10">
    <property type="match status" value="1"/>
</dbReference>
<dbReference type="PANTHER" id="PTHR32060:SF30">
    <property type="entry name" value="CARBOXY-TERMINAL PROCESSING PROTEASE CTPA"/>
    <property type="match status" value="1"/>
</dbReference>
<dbReference type="GO" id="GO:0030288">
    <property type="term" value="C:outer membrane-bounded periplasmic space"/>
    <property type="evidence" value="ECO:0007669"/>
    <property type="project" value="TreeGrafter"/>
</dbReference>
<dbReference type="RefSeq" id="WP_084661539.1">
    <property type="nucleotide sequence ID" value="NZ_FWWY01000001.1"/>
</dbReference>
<dbReference type="InterPro" id="IPR055210">
    <property type="entry name" value="CtpA/B_N"/>
</dbReference>
<evidence type="ECO:0000256" key="1">
    <source>
        <dbReference type="ARBA" id="ARBA00009179"/>
    </source>
</evidence>
<evidence type="ECO:0000259" key="6">
    <source>
        <dbReference type="PROSITE" id="PS50106"/>
    </source>
</evidence>
<dbReference type="InterPro" id="IPR041489">
    <property type="entry name" value="PDZ_6"/>
</dbReference>
<evidence type="ECO:0000313" key="7">
    <source>
        <dbReference type="EMBL" id="SMC05251.1"/>
    </source>
</evidence>
<dbReference type="GO" id="GO:0007165">
    <property type="term" value="P:signal transduction"/>
    <property type="evidence" value="ECO:0007669"/>
    <property type="project" value="TreeGrafter"/>
</dbReference>
<gene>
    <name evidence="7" type="ORF">SAMN00768000_2124</name>
</gene>
<dbReference type="PROSITE" id="PS50106">
    <property type="entry name" value="PDZ"/>
    <property type="match status" value="1"/>
</dbReference>
<dbReference type="SUPFAM" id="SSF50156">
    <property type="entry name" value="PDZ domain-like"/>
    <property type="match status" value="1"/>
</dbReference>
<evidence type="ECO:0000256" key="3">
    <source>
        <dbReference type="ARBA" id="ARBA00022801"/>
    </source>
</evidence>
<dbReference type="Proteomes" id="UP000192660">
    <property type="component" value="Unassembled WGS sequence"/>
</dbReference>
<dbReference type="Pfam" id="PF03572">
    <property type="entry name" value="Peptidase_S41"/>
    <property type="match status" value="1"/>
</dbReference>
<comment type="similarity">
    <text evidence="1 5">Belongs to the peptidase S41A family.</text>
</comment>
<evidence type="ECO:0000256" key="5">
    <source>
        <dbReference type="RuleBase" id="RU004404"/>
    </source>
</evidence>
<dbReference type="NCBIfam" id="TIGR00225">
    <property type="entry name" value="prc"/>
    <property type="match status" value="1"/>
</dbReference>
<evidence type="ECO:0000256" key="4">
    <source>
        <dbReference type="ARBA" id="ARBA00022825"/>
    </source>
</evidence>
<dbReference type="CDD" id="cd07560">
    <property type="entry name" value="Peptidase_S41_CPP"/>
    <property type="match status" value="1"/>
</dbReference>
<dbReference type="InterPro" id="IPR001478">
    <property type="entry name" value="PDZ"/>
</dbReference>
<dbReference type="Pfam" id="PF17820">
    <property type="entry name" value="PDZ_6"/>
    <property type="match status" value="1"/>
</dbReference>
<keyword evidence="8" id="KW-1185">Reference proteome</keyword>
<sequence length="396" mass="43526">MRFPKWGLWLSATLVLMAGSSVGTWYWLTQVEPGVRIPASMRNNKEFAQFVQTYQLIRSKTIWSNSPHQLLVGAINGMVGTLHDQFSNYLSPSSTKNFNALLNPTFTGIGIEVEPEAHDLRIMQVFSHSPAALAGLKPGELIVDVNHTSVASMNPIQALSRIRGPVNTYVTLTVEDHNQLQTHRIEREKIALPTVFSQMMPHHIAYMNITEFGNNTGQEATQQWHQLLRQGARGLLLDLRNNPGGEVSQALQVANLFVPKGPVVTLKFKNPEQDQTLNSDGPGTSVPIVVLVNGQTASAAEILSAAIQERQGGLLVGTRTYGKGIVQQVLSLPGHAALKLTVARYYTPNGQYIEHVGLAPNVYDPEPIDVVPSNNPNQDPQLQKAITVLLQHMAHR</sequence>
<dbReference type="AlphaFoldDB" id="A0A1W1WG19"/>
<dbReference type="Gene3D" id="3.90.226.10">
    <property type="entry name" value="2-enoyl-CoA Hydratase, Chain A, domain 1"/>
    <property type="match status" value="1"/>
</dbReference>
<dbReference type="GO" id="GO:0008236">
    <property type="term" value="F:serine-type peptidase activity"/>
    <property type="evidence" value="ECO:0007669"/>
    <property type="project" value="UniProtKB-KW"/>
</dbReference>
<dbReference type="SUPFAM" id="SSF52096">
    <property type="entry name" value="ClpP/crotonase"/>
    <property type="match status" value="1"/>
</dbReference>
<evidence type="ECO:0000256" key="2">
    <source>
        <dbReference type="ARBA" id="ARBA00022670"/>
    </source>
</evidence>
<dbReference type="EMBL" id="FWWY01000001">
    <property type="protein sequence ID" value="SMC05251.1"/>
    <property type="molecule type" value="Genomic_DNA"/>
</dbReference>
<dbReference type="SMART" id="SM00228">
    <property type="entry name" value="PDZ"/>
    <property type="match status" value="1"/>
</dbReference>
<dbReference type="PANTHER" id="PTHR32060">
    <property type="entry name" value="TAIL-SPECIFIC PROTEASE"/>
    <property type="match status" value="1"/>
</dbReference>
<dbReference type="InterPro" id="IPR004447">
    <property type="entry name" value="Peptidase_S41A"/>
</dbReference>
<dbReference type="InterPro" id="IPR036034">
    <property type="entry name" value="PDZ_sf"/>
</dbReference>
<name>A0A1W1WG19_SULTA</name>
<organism evidence="7 8">
    <name type="scientific">Sulfobacillus thermosulfidooxidans (strain DSM 9293 / VKM B-1269 / AT-1)</name>
    <dbReference type="NCBI Taxonomy" id="929705"/>
    <lineage>
        <taxon>Bacteria</taxon>
        <taxon>Bacillati</taxon>
        <taxon>Bacillota</taxon>
        <taxon>Clostridia</taxon>
        <taxon>Eubacteriales</taxon>
        <taxon>Clostridiales Family XVII. Incertae Sedis</taxon>
        <taxon>Sulfobacillus</taxon>
    </lineage>
</organism>
<accession>A0A1W1WG19</accession>
<dbReference type="Pfam" id="PF22694">
    <property type="entry name" value="CtpB_N-like"/>
    <property type="match status" value="1"/>
</dbReference>
<keyword evidence="4 5" id="KW-0720">Serine protease</keyword>
<dbReference type="Gene3D" id="3.30.750.44">
    <property type="match status" value="1"/>
</dbReference>
<dbReference type="InterPro" id="IPR029045">
    <property type="entry name" value="ClpP/crotonase-like_dom_sf"/>
</dbReference>
<dbReference type="SMART" id="SM00245">
    <property type="entry name" value="TSPc"/>
    <property type="match status" value="1"/>
</dbReference>